<dbReference type="EMBL" id="JAGRPV010000001">
    <property type="protein sequence ID" value="MDI4647168.1"/>
    <property type="molecule type" value="Genomic_DNA"/>
</dbReference>
<comment type="catalytic activity">
    <reaction evidence="8">
        <text>adenylyl-molybdopterin + molybdate = Mo-molybdopterin + AMP + H(+)</text>
        <dbReference type="Rhea" id="RHEA:35047"/>
        <dbReference type="ChEBI" id="CHEBI:15378"/>
        <dbReference type="ChEBI" id="CHEBI:36264"/>
        <dbReference type="ChEBI" id="CHEBI:62727"/>
        <dbReference type="ChEBI" id="CHEBI:71302"/>
        <dbReference type="ChEBI" id="CHEBI:456215"/>
        <dbReference type="EC" id="2.10.1.1"/>
    </reaction>
</comment>
<evidence type="ECO:0000256" key="1">
    <source>
        <dbReference type="ARBA" id="ARBA00002901"/>
    </source>
</evidence>
<dbReference type="Proteomes" id="UP001161691">
    <property type="component" value="Unassembled WGS sequence"/>
</dbReference>
<dbReference type="InterPro" id="IPR005110">
    <property type="entry name" value="MoeA_linker/N"/>
</dbReference>
<dbReference type="EC" id="2.10.1.1" evidence="4 9"/>
<organism evidence="11 12">
    <name type="scientific">Cohnella hashimotonis</name>
    <dbReference type="NCBI Taxonomy" id="2826895"/>
    <lineage>
        <taxon>Bacteria</taxon>
        <taxon>Bacillati</taxon>
        <taxon>Bacillota</taxon>
        <taxon>Bacilli</taxon>
        <taxon>Bacillales</taxon>
        <taxon>Paenibacillaceae</taxon>
        <taxon>Cohnella</taxon>
    </lineage>
</organism>
<dbReference type="Pfam" id="PF03453">
    <property type="entry name" value="MoeA_N"/>
    <property type="match status" value="1"/>
</dbReference>
<proteinExistence type="inferred from homology"/>
<dbReference type="SUPFAM" id="SSF53218">
    <property type="entry name" value="Molybdenum cofactor biosynthesis proteins"/>
    <property type="match status" value="1"/>
</dbReference>
<keyword evidence="9" id="KW-0479">Metal-binding</keyword>
<keyword evidence="9" id="KW-0460">Magnesium</keyword>
<keyword evidence="7 9" id="KW-0501">Molybdenum cofactor biosynthesis</keyword>
<dbReference type="PANTHER" id="PTHR10192:SF5">
    <property type="entry name" value="GEPHYRIN"/>
    <property type="match status" value="1"/>
</dbReference>
<reference evidence="11" key="1">
    <citation type="submission" date="2023-04" db="EMBL/GenBank/DDBJ databases">
        <title>Comparative genomic analysis of Cohnella hashimotonis sp. nov., isolated from the International Space Station.</title>
        <authorList>
            <person name="Venkateswaran K."/>
            <person name="Simpson A."/>
        </authorList>
    </citation>
    <scope>NUCLEOTIDE SEQUENCE</scope>
    <source>
        <strain evidence="11">F6_2S_P_1</strain>
    </source>
</reference>
<dbReference type="RefSeq" id="WP_282909954.1">
    <property type="nucleotide sequence ID" value="NZ_JAGRPV010000001.1"/>
</dbReference>
<evidence type="ECO:0000313" key="11">
    <source>
        <dbReference type="EMBL" id="MDI4647168.1"/>
    </source>
</evidence>
<dbReference type="SUPFAM" id="SSF63867">
    <property type="entry name" value="MoeA C-terminal domain-like"/>
    <property type="match status" value="1"/>
</dbReference>
<evidence type="ECO:0000259" key="10">
    <source>
        <dbReference type="SMART" id="SM00852"/>
    </source>
</evidence>
<dbReference type="Gene3D" id="3.40.980.10">
    <property type="entry name" value="MoaB/Mog-like domain"/>
    <property type="match status" value="1"/>
</dbReference>
<protein>
    <recommendedName>
        <fullName evidence="5 9">Molybdopterin molybdenumtransferase</fullName>
        <ecNumber evidence="4 9">2.10.1.1</ecNumber>
    </recommendedName>
</protein>
<keyword evidence="6 9" id="KW-0500">Molybdenum</keyword>
<dbReference type="Pfam" id="PF03454">
    <property type="entry name" value="MoeA_C"/>
    <property type="match status" value="1"/>
</dbReference>
<keyword evidence="9" id="KW-0808">Transferase</keyword>
<dbReference type="InterPro" id="IPR036688">
    <property type="entry name" value="MoeA_C_domain_IV_sf"/>
</dbReference>
<evidence type="ECO:0000256" key="3">
    <source>
        <dbReference type="ARBA" id="ARBA00010763"/>
    </source>
</evidence>
<evidence type="ECO:0000256" key="6">
    <source>
        <dbReference type="ARBA" id="ARBA00022505"/>
    </source>
</evidence>
<gene>
    <name evidence="11" type="ORF">KB449_19490</name>
</gene>
<evidence type="ECO:0000256" key="7">
    <source>
        <dbReference type="ARBA" id="ARBA00023150"/>
    </source>
</evidence>
<dbReference type="CDD" id="cd00887">
    <property type="entry name" value="MoeA"/>
    <property type="match status" value="1"/>
</dbReference>
<dbReference type="InterPro" id="IPR036135">
    <property type="entry name" value="MoeA_linker/N_sf"/>
</dbReference>
<feature type="domain" description="MoaB/Mog" evidence="10">
    <location>
        <begin position="189"/>
        <end position="327"/>
    </location>
</feature>
<evidence type="ECO:0000256" key="2">
    <source>
        <dbReference type="ARBA" id="ARBA00005046"/>
    </source>
</evidence>
<dbReference type="InterPro" id="IPR036425">
    <property type="entry name" value="MoaB/Mog-like_dom_sf"/>
</dbReference>
<dbReference type="Gene3D" id="2.40.340.10">
    <property type="entry name" value="MoeA, C-terminal, domain IV"/>
    <property type="match status" value="1"/>
</dbReference>
<comment type="pathway">
    <text evidence="2 9">Cofactor biosynthesis; molybdopterin biosynthesis.</text>
</comment>
<comment type="cofactor">
    <cofactor evidence="9">
        <name>Mg(2+)</name>
        <dbReference type="ChEBI" id="CHEBI:18420"/>
    </cofactor>
</comment>
<name>A0ABT6TLN0_9BACL</name>
<dbReference type="Pfam" id="PF00994">
    <property type="entry name" value="MoCF_biosynth"/>
    <property type="match status" value="1"/>
</dbReference>
<evidence type="ECO:0000256" key="5">
    <source>
        <dbReference type="ARBA" id="ARBA00021108"/>
    </source>
</evidence>
<comment type="function">
    <text evidence="1 9">Catalyzes the insertion of molybdate into adenylated molybdopterin with the concomitant release of AMP.</text>
</comment>
<dbReference type="InterPro" id="IPR005111">
    <property type="entry name" value="MoeA_C_domain_IV"/>
</dbReference>
<accession>A0ABT6TLN0</accession>
<evidence type="ECO:0000256" key="9">
    <source>
        <dbReference type="RuleBase" id="RU365090"/>
    </source>
</evidence>
<evidence type="ECO:0000256" key="8">
    <source>
        <dbReference type="ARBA" id="ARBA00047317"/>
    </source>
</evidence>
<sequence>MSGRRDAISLEEAQRRILAWAKPIGADEVPLLQAQGLRLAEAARTESPMPAFARAGMDGYAVWAADLATASPQSPVLLKIVEGDARGALYYSIRSGEAMRVGTGGPLPEGADTVVMQEAVSIKQDEDGTRRAVFLRSETAGRHVTARGAEAAAGSVLIAAGTRIGPGQAALLASLGAARPCVYRKPRIVVVTAGDDVVPVESEPGIGQVRNGNLPMLRMLIESAAGETAWDAHVPDEPDQAQQTLLRGLADADLVIVSGGISVGDTDIMGRLFGGAGPGLLFSKLAIRPGSASSAIVLDGKLLIGLSGNPGACFAGFELLARPAIERLGGGSGELKWCQARLAEGSVKSNANPRFLRGVVWIEGGMLMARPCAENSSSGLISIGEANALLAIPPSAEETRAGATIDVRLLPGWQDRAWQ</sequence>
<dbReference type="SUPFAM" id="SSF63882">
    <property type="entry name" value="MoeA N-terminal region -like"/>
    <property type="match status" value="1"/>
</dbReference>
<keyword evidence="12" id="KW-1185">Reference proteome</keyword>
<dbReference type="NCBIfam" id="NF045515">
    <property type="entry name" value="Glp_gephyrin"/>
    <property type="match status" value="1"/>
</dbReference>
<dbReference type="InterPro" id="IPR038987">
    <property type="entry name" value="MoeA-like"/>
</dbReference>
<evidence type="ECO:0000256" key="4">
    <source>
        <dbReference type="ARBA" id="ARBA00013269"/>
    </source>
</evidence>
<evidence type="ECO:0000313" key="12">
    <source>
        <dbReference type="Proteomes" id="UP001161691"/>
    </source>
</evidence>
<dbReference type="PANTHER" id="PTHR10192">
    <property type="entry name" value="MOLYBDOPTERIN BIOSYNTHESIS PROTEIN"/>
    <property type="match status" value="1"/>
</dbReference>
<comment type="similarity">
    <text evidence="3 9">Belongs to the MoeA family.</text>
</comment>
<dbReference type="SMART" id="SM00852">
    <property type="entry name" value="MoCF_biosynth"/>
    <property type="match status" value="1"/>
</dbReference>
<comment type="caution">
    <text evidence="11">The sequence shown here is derived from an EMBL/GenBank/DDBJ whole genome shotgun (WGS) entry which is preliminary data.</text>
</comment>
<dbReference type="Gene3D" id="2.170.190.11">
    <property type="entry name" value="Molybdopterin biosynthesis moea protein, domain 3"/>
    <property type="match status" value="1"/>
</dbReference>
<dbReference type="Gene3D" id="3.90.105.10">
    <property type="entry name" value="Molybdopterin biosynthesis moea protein, domain 2"/>
    <property type="match status" value="1"/>
</dbReference>
<dbReference type="InterPro" id="IPR001453">
    <property type="entry name" value="MoaB/Mog_dom"/>
</dbReference>